<dbReference type="PROSITE" id="PS50109">
    <property type="entry name" value="HIS_KIN"/>
    <property type="match status" value="1"/>
</dbReference>
<dbReference type="InterPro" id="IPR036097">
    <property type="entry name" value="HisK_dim/P_sf"/>
</dbReference>
<dbReference type="EC" id="2.7.13.3" evidence="3"/>
<dbReference type="Gene3D" id="1.10.287.130">
    <property type="match status" value="1"/>
</dbReference>
<dbReference type="PROSITE" id="PS50110">
    <property type="entry name" value="RESPONSE_REGULATORY"/>
    <property type="match status" value="2"/>
</dbReference>
<evidence type="ECO:0000256" key="12">
    <source>
        <dbReference type="ARBA" id="ARBA00023012"/>
    </source>
</evidence>
<keyword evidence="7" id="KW-0812">Transmembrane</keyword>
<dbReference type="FunFam" id="3.30.565.10:FF:000010">
    <property type="entry name" value="Sensor histidine kinase RcsC"/>
    <property type="match status" value="1"/>
</dbReference>
<dbReference type="GO" id="GO:0000155">
    <property type="term" value="F:phosphorelay sensor kinase activity"/>
    <property type="evidence" value="ECO:0007669"/>
    <property type="project" value="InterPro"/>
</dbReference>
<evidence type="ECO:0000256" key="6">
    <source>
        <dbReference type="ARBA" id="ARBA00022679"/>
    </source>
</evidence>
<feature type="domain" description="Histidine kinase" evidence="18">
    <location>
        <begin position="285"/>
        <end position="506"/>
    </location>
</feature>
<evidence type="ECO:0000256" key="9">
    <source>
        <dbReference type="ARBA" id="ARBA00022777"/>
    </source>
</evidence>
<evidence type="ECO:0000259" key="19">
    <source>
        <dbReference type="PROSITE" id="PS50110"/>
    </source>
</evidence>
<keyword evidence="14" id="KW-0131">Cell cycle</keyword>
<dbReference type="FunFam" id="1.10.287.130:FF:000038">
    <property type="entry name" value="Sensory transduction histidine kinase"/>
    <property type="match status" value="1"/>
</dbReference>
<dbReference type="InterPro" id="IPR003594">
    <property type="entry name" value="HATPase_dom"/>
</dbReference>
<dbReference type="Proteomes" id="UP000242849">
    <property type="component" value="Unassembled WGS sequence"/>
</dbReference>
<comment type="subcellular location">
    <subcellularLocation>
        <location evidence="2">Cell membrane</location>
        <topology evidence="2">Multi-pass membrane protein</topology>
    </subcellularLocation>
</comment>
<dbReference type="RefSeq" id="WP_090386957.1">
    <property type="nucleotide sequence ID" value="NZ_FNSC01000001.1"/>
</dbReference>
<dbReference type="EMBL" id="FNSC01000001">
    <property type="protein sequence ID" value="SEE29898.1"/>
    <property type="molecule type" value="Genomic_DNA"/>
</dbReference>
<keyword evidence="11" id="KW-1133">Transmembrane helix</keyword>
<dbReference type="InterPro" id="IPR004358">
    <property type="entry name" value="Sig_transdc_His_kin-like_C"/>
</dbReference>
<dbReference type="SMART" id="SM00388">
    <property type="entry name" value="HisKA"/>
    <property type="match status" value="1"/>
</dbReference>
<evidence type="ECO:0000313" key="21">
    <source>
        <dbReference type="EMBL" id="SEE29898.1"/>
    </source>
</evidence>
<keyword evidence="5 16" id="KW-0597">Phosphoprotein</keyword>
<keyword evidence="10" id="KW-0067">ATP-binding</keyword>
<keyword evidence="8" id="KW-0547">Nucleotide-binding</keyword>
<dbReference type="InterPro" id="IPR005467">
    <property type="entry name" value="His_kinase_dom"/>
</dbReference>
<protein>
    <recommendedName>
        <fullName evidence="3">histidine kinase</fullName>
        <ecNumber evidence="3">2.7.13.3</ecNumber>
    </recommendedName>
</protein>
<dbReference type="InterPro" id="IPR008207">
    <property type="entry name" value="Sig_transdc_His_kin_Hpt_dom"/>
</dbReference>
<dbReference type="Pfam" id="PF00072">
    <property type="entry name" value="Response_reg"/>
    <property type="match status" value="2"/>
</dbReference>
<keyword evidence="9 21" id="KW-0418">Kinase</keyword>
<dbReference type="Pfam" id="PF01627">
    <property type="entry name" value="Hpt"/>
    <property type="match status" value="1"/>
</dbReference>
<accession>A0A1H5HRK5</accession>
<proteinExistence type="predicted"/>
<keyword evidence="4" id="KW-1003">Cell membrane</keyword>
<dbReference type="OrthoDB" id="9810730at2"/>
<dbReference type="InterPro" id="IPR036890">
    <property type="entry name" value="HATPase_C_sf"/>
</dbReference>
<keyword evidence="17" id="KW-0175">Coiled coil</keyword>
<evidence type="ECO:0000256" key="3">
    <source>
        <dbReference type="ARBA" id="ARBA00012438"/>
    </source>
</evidence>
<gene>
    <name evidence="21" type="ORF">SAMN05421553_4462</name>
</gene>
<sequence>MRQFRLLWLLIISLVLLYLAIGAILAHQYRNLSEVMRSGDDNALWAFAQLSTEYQRFDHALHTYILDPVRSHRNQAADELGSIGIDELQLRYDIFVSRVSTIKTQSARLLMGDEAIYQQTLQNLERFIEAADAALENFARHARPLDAASLREQLQLLQDDVQELGYTSAQLAARTVDGRNAELRSQVVVTTALTLFQGFLTLMFGLAMLRQSRQRVQAQRELLAAQGKLVEALQENEEVLEGRVQQRTQELAEANQTLREHEEELQIARAKAESASQLKSDFLANMSHEIRTPMNAVIGMSHLVLSSDLTAKQRDYVEKIQRSGQHLLGLINDILDLSKIEAGKLDVESVPFELQAVLENMASLIGEKCAAKDLELIFDIDPQLPESFIGDPLRLGQVLINYANNAVKFTEHGGVVIRARLLAQDAKGVRVRFEVEDSGIGLSPEQQARLFQSFQQADSSTTRKYGGTGLGLAISRKLAELMHGEVGVDSVLGQGSTFWFTARLGVVAAPKTVLSLQPSPDLRNRRVLVVDDNPQALHIHASLLRSMSFQVTEADCGEQALELAAQACAAGAPFEAAFVDWKMPGINGLETCRQLALLEPAPQPVIVTAYGREEVFHEAEQAGIALLLVKPVSPSLLFDAAIRALGGNTISDTSLRPASNASVQDLSSLQGAQVLLVDDNELNQQVGRDLLEAAGVCVAVAENGQVALDMLASNDYQVVLMDMQMPVMDGLTATRQIRANPRWADLPVLAMTANAMSSDREQCLAAGMNAHLTKPIDPDELFALLLKWLPAAAGPGNALPAARMPAQAEAGFPDIAGVDVQGGLRRVLNKRTAYESMLRKFVQGQADAAPQTRRLLAEGRHDDALRALHTLKGTAATIGANSLAEQAGVLENHLRQGPPDSQFDARLSTLGENCAELIARLQAVLPAQAVTEAAAGAIDWPRVRQLVARLEYLLSDDDADAIELFQQEAALFKAVLGAGFSDIERAINSYILDDALAVLRAAIQNNPALGKGAR</sequence>
<dbReference type="SUPFAM" id="SSF47384">
    <property type="entry name" value="Homodimeric domain of signal transducing histidine kinase"/>
    <property type="match status" value="1"/>
</dbReference>
<feature type="modified residue" description="4-aspartylphosphate" evidence="16">
    <location>
        <position position="580"/>
    </location>
</feature>
<dbReference type="PANTHER" id="PTHR45339">
    <property type="entry name" value="HYBRID SIGNAL TRANSDUCTION HISTIDINE KINASE J"/>
    <property type="match status" value="1"/>
</dbReference>
<evidence type="ECO:0000256" key="17">
    <source>
        <dbReference type="SAM" id="Coils"/>
    </source>
</evidence>
<dbReference type="InterPro" id="IPR001789">
    <property type="entry name" value="Sig_transdc_resp-reg_receiver"/>
</dbReference>
<dbReference type="InterPro" id="IPR011006">
    <property type="entry name" value="CheY-like_superfamily"/>
</dbReference>
<feature type="domain" description="Response regulatory" evidence="19">
    <location>
        <begin position="526"/>
        <end position="645"/>
    </location>
</feature>
<dbReference type="PANTHER" id="PTHR45339:SF1">
    <property type="entry name" value="HYBRID SIGNAL TRANSDUCTION HISTIDINE KINASE J"/>
    <property type="match status" value="1"/>
</dbReference>
<dbReference type="PROSITE" id="PS50894">
    <property type="entry name" value="HPT"/>
    <property type="match status" value="1"/>
</dbReference>
<evidence type="ECO:0000256" key="16">
    <source>
        <dbReference type="PROSITE-ProRule" id="PRU00169"/>
    </source>
</evidence>
<dbReference type="CDD" id="cd00156">
    <property type="entry name" value="REC"/>
    <property type="match status" value="1"/>
</dbReference>
<dbReference type="GO" id="GO:0005524">
    <property type="term" value="F:ATP binding"/>
    <property type="evidence" value="ECO:0007669"/>
    <property type="project" value="UniProtKB-KW"/>
</dbReference>
<evidence type="ECO:0000256" key="14">
    <source>
        <dbReference type="ARBA" id="ARBA00023306"/>
    </source>
</evidence>
<dbReference type="CDD" id="cd16922">
    <property type="entry name" value="HATPase_EvgS-ArcB-TorS-like"/>
    <property type="match status" value="1"/>
</dbReference>
<dbReference type="Gene3D" id="3.30.565.10">
    <property type="entry name" value="Histidine kinase-like ATPase, C-terminal domain"/>
    <property type="match status" value="1"/>
</dbReference>
<dbReference type="InterPro" id="IPR036641">
    <property type="entry name" value="HPT_dom_sf"/>
</dbReference>
<feature type="modified residue" description="Phosphohistidine" evidence="15">
    <location>
        <position position="869"/>
    </location>
</feature>
<feature type="modified residue" description="4-aspartylphosphate" evidence="16">
    <location>
        <position position="722"/>
    </location>
</feature>
<dbReference type="SUPFAM" id="SSF55874">
    <property type="entry name" value="ATPase domain of HSP90 chaperone/DNA topoisomerase II/histidine kinase"/>
    <property type="match status" value="1"/>
</dbReference>
<dbReference type="InterPro" id="IPR003661">
    <property type="entry name" value="HisK_dim/P_dom"/>
</dbReference>
<evidence type="ECO:0000256" key="8">
    <source>
        <dbReference type="ARBA" id="ARBA00022741"/>
    </source>
</evidence>
<dbReference type="Gene3D" id="1.20.120.160">
    <property type="entry name" value="HPT domain"/>
    <property type="match status" value="1"/>
</dbReference>
<evidence type="ECO:0000256" key="4">
    <source>
        <dbReference type="ARBA" id="ARBA00022475"/>
    </source>
</evidence>
<dbReference type="SUPFAM" id="SSF47226">
    <property type="entry name" value="Histidine-containing phosphotransfer domain, HPT domain"/>
    <property type="match status" value="1"/>
</dbReference>
<evidence type="ECO:0000313" key="22">
    <source>
        <dbReference type="Proteomes" id="UP000242849"/>
    </source>
</evidence>
<dbReference type="AlphaFoldDB" id="A0A1H5HRK5"/>
<organism evidence="21 22">
    <name type="scientific">Pseudomonas anguilliseptica</name>
    <dbReference type="NCBI Taxonomy" id="53406"/>
    <lineage>
        <taxon>Bacteria</taxon>
        <taxon>Pseudomonadati</taxon>
        <taxon>Pseudomonadota</taxon>
        <taxon>Gammaproteobacteria</taxon>
        <taxon>Pseudomonadales</taxon>
        <taxon>Pseudomonadaceae</taxon>
        <taxon>Pseudomonas</taxon>
    </lineage>
</organism>
<keyword evidence="22" id="KW-1185">Reference proteome</keyword>
<keyword evidence="13" id="KW-0472">Membrane</keyword>
<name>A0A1H5HRK5_PSEAG</name>
<dbReference type="Pfam" id="PF02518">
    <property type="entry name" value="HATPase_c"/>
    <property type="match status" value="1"/>
</dbReference>
<evidence type="ECO:0000256" key="5">
    <source>
        <dbReference type="ARBA" id="ARBA00022553"/>
    </source>
</evidence>
<dbReference type="SMART" id="SM00387">
    <property type="entry name" value="HATPase_c"/>
    <property type="match status" value="1"/>
</dbReference>
<feature type="domain" description="Response regulatory" evidence="19">
    <location>
        <begin position="673"/>
        <end position="789"/>
    </location>
</feature>
<evidence type="ECO:0000256" key="1">
    <source>
        <dbReference type="ARBA" id="ARBA00000085"/>
    </source>
</evidence>
<dbReference type="STRING" id="53406.SAMN05421553_4462"/>
<evidence type="ECO:0000256" key="15">
    <source>
        <dbReference type="PROSITE-ProRule" id="PRU00110"/>
    </source>
</evidence>
<dbReference type="GO" id="GO:0005886">
    <property type="term" value="C:plasma membrane"/>
    <property type="evidence" value="ECO:0007669"/>
    <property type="project" value="UniProtKB-SubCell"/>
</dbReference>
<dbReference type="PRINTS" id="PR00344">
    <property type="entry name" value="BCTRLSENSOR"/>
</dbReference>
<feature type="domain" description="HPt" evidence="20">
    <location>
        <begin position="830"/>
        <end position="924"/>
    </location>
</feature>
<evidence type="ECO:0000259" key="20">
    <source>
        <dbReference type="PROSITE" id="PS50894"/>
    </source>
</evidence>
<evidence type="ECO:0000256" key="13">
    <source>
        <dbReference type="ARBA" id="ARBA00023136"/>
    </source>
</evidence>
<dbReference type="CDD" id="cd00088">
    <property type="entry name" value="HPT"/>
    <property type="match status" value="1"/>
</dbReference>
<dbReference type="CDD" id="cd17546">
    <property type="entry name" value="REC_hyHK_CKI1_RcsC-like"/>
    <property type="match status" value="1"/>
</dbReference>
<keyword evidence="12" id="KW-0902">Two-component regulatory system</keyword>
<evidence type="ECO:0000259" key="18">
    <source>
        <dbReference type="PROSITE" id="PS50109"/>
    </source>
</evidence>
<evidence type="ECO:0000256" key="11">
    <source>
        <dbReference type="ARBA" id="ARBA00022989"/>
    </source>
</evidence>
<evidence type="ECO:0000256" key="7">
    <source>
        <dbReference type="ARBA" id="ARBA00022692"/>
    </source>
</evidence>
<feature type="coiled-coil region" evidence="17">
    <location>
        <begin position="206"/>
        <end position="278"/>
    </location>
</feature>
<dbReference type="CDD" id="cd00082">
    <property type="entry name" value="HisKA"/>
    <property type="match status" value="1"/>
</dbReference>
<keyword evidence="6" id="KW-0808">Transferase</keyword>
<reference evidence="22" key="1">
    <citation type="submission" date="2016-10" db="EMBL/GenBank/DDBJ databases">
        <authorList>
            <person name="Varghese N."/>
            <person name="Submissions S."/>
        </authorList>
    </citation>
    <scope>NUCLEOTIDE SEQUENCE [LARGE SCALE GENOMIC DNA]</scope>
    <source>
        <strain evidence="22">DSM 12111</strain>
    </source>
</reference>
<dbReference type="SMART" id="SM00073">
    <property type="entry name" value="HPT"/>
    <property type="match status" value="1"/>
</dbReference>
<evidence type="ECO:0000256" key="10">
    <source>
        <dbReference type="ARBA" id="ARBA00022840"/>
    </source>
</evidence>
<evidence type="ECO:0000256" key="2">
    <source>
        <dbReference type="ARBA" id="ARBA00004651"/>
    </source>
</evidence>
<dbReference type="Gene3D" id="3.40.50.2300">
    <property type="match status" value="2"/>
</dbReference>
<dbReference type="SMART" id="SM00448">
    <property type="entry name" value="REC"/>
    <property type="match status" value="2"/>
</dbReference>
<comment type="catalytic activity">
    <reaction evidence="1">
        <text>ATP + protein L-histidine = ADP + protein N-phospho-L-histidine.</text>
        <dbReference type="EC" id="2.7.13.3"/>
    </reaction>
</comment>
<dbReference type="SUPFAM" id="SSF52172">
    <property type="entry name" value="CheY-like"/>
    <property type="match status" value="2"/>
</dbReference>
<dbReference type="Pfam" id="PF00512">
    <property type="entry name" value="HisKA"/>
    <property type="match status" value="1"/>
</dbReference>